<reference evidence="9" key="1">
    <citation type="submission" date="2020-10" db="EMBL/GenBank/DDBJ databases">
        <authorList>
            <person name="Gilroy R."/>
        </authorList>
    </citation>
    <scope>NUCLEOTIDE SEQUENCE</scope>
    <source>
        <strain evidence="9">ChiSjej6B24-2974</strain>
    </source>
</reference>
<evidence type="ECO:0000256" key="1">
    <source>
        <dbReference type="ARBA" id="ARBA00004651"/>
    </source>
</evidence>
<feature type="transmembrane region" description="Helical" evidence="8">
    <location>
        <begin position="111"/>
        <end position="128"/>
    </location>
</feature>
<keyword evidence="2" id="KW-1003">Cell membrane</keyword>
<dbReference type="Proteomes" id="UP000824260">
    <property type="component" value="Unassembled WGS sequence"/>
</dbReference>
<evidence type="ECO:0000313" key="10">
    <source>
        <dbReference type="Proteomes" id="UP000824260"/>
    </source>
</evidence>
<keyword evidence="6 8" id="KW-1133">Transmembrane helix</keyword>
<feature type="transmembrane region" description="Helical" evidence="8">
    <location>
        <begin position="293"/>
        <end position="311"/>
    </location>
</feature>
<feature type="transmembrane region" description="Helical" evidence="8">
    <location>
        <begin position="411"/>
        <end position="438"/>
    </location>
</feature>
<evidence type="ECO:0000256" key="2">
    <source>
        <dbReference type="ARBA" id="ARBA00022475"/>
    </source>
</evidence>
<comment type="caution">
    <text evidence="9">The sequence shown here is derived from an EMBL/GenBank/DDBJ whole genome shotgun (WGS) entry which is preliminary data.</text>
</comment>
<evidence type="ECO:0000256" key="5">
    <source>
        <dbReference type="ARBA" id="ARBA00022692"/>
    </source>
</evidence>
<feature type="transmembrane region" description="Helical" evidence="8">
    <location>
        <begin position="59"/>
        <end position="77"/>
    </location>
</feature>
<protein>
    <recommendedName>
        <fullName evidence="11">Glycosyltransferase RgtA/B/C/D-like domain-containing protein</fullName>
    </recommendedName>
</protein>
<evidence type="ECO:0000256" key="6">
    <source>
        <dbReference type="ARBA" id="ARBA00022989"/>
    </source>
</evidence>
<name>A0A9D1CXT2_9FIRM</name>
<evidence type="ECO:0000256" key="3">
    <source>
        <dbReference type="ARBA" id="ARBA00022676"/>
    </source>
</evidence>
<dbReference type="InterPro" id="IPR050297">
    <property type="entry name" value="LipidA_mod_glycosyltrf_83"/>
</dbReference>
<dbReference type="PROSITE" id="PS51257">
    <property type="entry name" value="PROKAR_LIPOPROTEIN"/>
    <property type="match status" value="1"/>
</dbReference>
<reference evidence="9" key="2">
    <citation type="journal article" date="2021" name="PeerJ">
        <title>Extensive microbial diversity within the chicken gut microbiome revealed by metagenomics and culture.</title>
        <authorList>
            <person name="Gilroy R."/>
            <person name="Ravi A."/>
            <person name="Getino M."/>
            <person name="Pursley I."/>
            <person name="Horton D.L."/>
            <person name="Alikhan N.F."/>
            <person name="Baker D."/>
            <person name="Gharbi K."/>
            <person name="Hall N."/>
            <person name="Watson M."/>
            <person name="Adriaenssens E.M."/>
            <person name="Foster-Nyarko E."/>
            <person name="Jarju S."/>
            <person name="Secka A."/>
            <person name="Antonio M."/>
            <person name="Oren A."/>
            <person name="Chaudhuri R.R."/>
            <person name="La Ragione R."/>
            <person name="Hildebrand F."/>
            <person name="Pallen M.J."/>
        </authorList>
    </citation>
    <scope>NUCLEOTIDE SEQUENCE</scope>
    <source>
        <strain evidence="9">ChiSjej6B24-2974</strain>
    </source>
</reference>
<dbReference type="GO" id="GO:0009103">
    <property type="term" value="P:lipopolysaccharide biosynthetic process"/>
    <property type="evidence" value="ECO:0007669"/>
    <property type="project" value="UniProtKB-ARBA"/>
</dbReference>
<feature type="transmembrane region" description="Helical" evidence="8">
    <location>
        <begin position="35"/>
        <end position="52"/>
    </location>
</feature>
<dbReference type="GO" id="GO:0005886">
    <property type="term" value="C:plasma membrane"/>
    <property type="evidence" value="ECO:0007669"/>
    <property type="project" value="UniProtKB-SubCell"/>
</dbReference>
<keyword evidence="7 8" id="KW-0472">Membrane</keyword>
<proteinExistence type="predicted"/>
<feature type="transmembrane region" description="Helical" evidence="8">
    <location>
        <begin position="323"/>
        <end position="341"/>
    </location>
</feature>
<organism evidence="9 10">
    <name type="scientific">Candidatus Pullichristensenella stercorigallinarum</name>
    <dbReference type="NCBI Taxonomy" id="2840909"/>
    <lineage>
        <taxon>Bacteria</taxon>
        <taxon>Bacillati</taxon>
        <taxon>Bacillota</taxon>
        <taxon>Clostridia</taxon>
        <taxon>Candidatus Pullichristensenella</taxon>
    </lineage>
</organism>
<feature type="transmembrane region" description="Helical" evidence="8">
    <location>
        <begin position="228"/>
        <end position="248"/>
    </location>
</feature>
<dbReference type="GO" id="GO:0016763">
    <property type="term" value="F:pentosyltransferase activity"/>
    <property type="evidence" value="ECO:0007669"/>
    <property type="project" value="TreeGrafter"/>
</dbReference>
<dbReference type="AlphaFoldDB" id="A0A9D1CXT2"/>
<comment type="subcellular location">
    <subcellularLocation>
        <location evidence="1">Cell membrane</location>
        <topology evidence="1">Multi-pass membrane protein</topology>
    </subcellularLocation>
</comment>
<keyword evidence="5 8" id="KW-0812">Transmembrane</keyword>
<dbReference type="PANTHER" id="PTHR33908">
    <property type="entry name" value="MANNOSYLTRANSFERASE YKCB-RELATED"/>
    <property type="match status" value="1"/>
</dbReference>
<feature type="transmembrane region" description="Helical" evidence="8">
    <location>
        <begin position="509"/>
        <end position="528"/>
    </location>
</feature>
<dbReference type="PANTHER" id="PTHR33908:SF11">
    <property type="entry name" value="MEMBRANE PROTEIN"/>
    <property type="match status" value="1"/>
</dbReference>
<feature type="transmembrane region" description="Helical" evidence="8">
    <location>
        <begin position="450"/>
        <end position="472"/>
    </location>
</feature>
<evidence type="ECO:0000313" key="9">
    <source>
        <dbReference type="EMBL" id="HIQ84023.1"/>
    </source>
</evidence>
<sequence>MKRRRSGIPRWLAFSLLALAMGALSCDGTVAVWTLPGLVLCALAAVLPPLFARERIQRLAGAAACLGAWALLLVSFLCGGVAQTVLGEGLLLLAAAAFGLWWRRKLTWRRAAALLLLAAAVLRLAYVLCTPYDMRQHDGGGHIEYVAYLVEHNFRLPALDFDPREGWQFYHPPLNHLLLAVWVKLRMLLGATFAQSLESAQALSLFWSCAALYCCWRMFQALKIRGAGLFAACALVGFCPVLVINAAAVNNDGLLFLWEMALLNDVARWWRAPTAGRCARIGLFLGLAMATKLSGALLAFPLAALFLAALYRHRRRMGAMWRQYALFLLICAPLGLAYPVYNLLRWGMPLNYVLPLAEDAAQLIRKRTALERLFVVTKEQFLRMFIERDTVGLQDHNVFLALLKTAAFDEYMVSGAVGVAVAVYASQIAAAVLSAACAVRAAVHCARRRYVGVVNAFLALTAAVLLLSYVKFCFEYPFVCTEHIRYVLPLIPLFAALAGKFAPRTGAAVGCAVALSALLMFALLGWGIQIS</sequence>
<evidence type="ECO:0000256" key="8">
    <source>
        <dbReference type="SAM" id="Phobius"/>
    </source>
</evidence>
<accession>A0A9D1CXT2</accession>
<evidence type="ECO:0000256" key="4">
    <source>
        <dbReference type="ARBA" id="ARBA00022679"/>
    </source>
</evidence>
<dbReference type="EMBL" id="DVFZ01000122">
    <property type="protein sequence ID" value="HIQ84023.1"/>
    <property type="molecule type" value="Genomic_DNA"/>
</dbReference>
<evidence type="ECO:0008006" key="11">
    <source>
        <dbReference type="Google" id="ProtNLM"/>
    </source>
</evidence>
<keyword evidence="3" id="KW-0328">Glycosyltransferase</keyword>
<keyword evidence="4" id="KW-0808">Transferase</keyword>
<evidence type="ECO:0000256" key="7">
    <source>
        <dbReference type="ARBA" id="ARBA00023136"/>
    </source>
</evidence>
<gene>
    <name evidence="9" type="ORF">IAA52_13110</name>
</gene>